<dbReference type="AlphaFoldDB" id="A0A1P9WZQ4"/>
<dbReference type="Proteomes" id="UP000187941">
    <property type="component" value="Chromosome"/>
</dbReference>
<accession>A0A1P9WZQ4</accession>
<organism evidence="2 3">
    <name type="scientific">Spirosoma montaniterrae</name>
    <dbReference type="NCBI Taxonomy" id="1178516"/>
    <lineage>
        <taxon>Bacteria</taxon>
        <taxon>Pseudomonadati</taxon>
        <taxon>Bacteroidota</taxon>
        <taxon>Cytophagia</taxon>
        <taxon>Cytophagales</taxon>
        <taxon>Cytophagaceae</taxon>
        <taxon>Spirosoma</taxon>
    </lineage>
</organism>
<keyword evidence="3" id="KW-1185">Reference proteome</keyword>
<dbReference type="OrthoDB" id="9802590at2"/>
<dbReference type="SUPFAM" id="SSF88723">
    <property type="entry name" value="PIN domain-like"/>
    <property type="match status" value="1"/>
</dbReference>
<dbReference type="NCBIfam" id="TIGR00305">
    <property type="entry name" value="putative toxin-antitoxin system toxin component, PIN family"/>
    <property type="match status" value="1"/>
</dbReference>
<dbReference type="Pfam" id="PF13470">
    <property type="entry name" value="PIN_3"/>
    <property type="match status" value="1"/>
</dbReference>
<feature type="domain" description="PIN" evidence="1">
    <location>
        <begin position="2"/>
        <end position="110"/>
    </location>
</feature>
<evidence type="ECO:0000313" key="3">
    <source>
        <dbReference type="Proteomes" id="UP000187941"/>
    </source>
</evidence>
<dbReference type="EMBL" id="CP014263">
    <property type="protein sequence ID" value="AQG80843.1"/>
    <property type="molecule type" value="Genomic_DNA"/>
</dbReference>
<gene>
    <name evidence="2" type="ORF">AWR27_16865</name>
</gene>
<proteinExistence type="predicted"/>
<dbReference type="InterPro" id="IPR029060">
    <property type="entry name" value="PIN-like_dom_sf"/>
</dbReference>
<sequence>MRLIVDTNCLLVSVPRRSPYRWLYDAILIGRVELAVTTEILLEYEEQLGLFYAPDYAEYILATLTNLPNIIQVNPLHFYWLLIENDPDDNKFVDTAIAANADYIITNDRHYQILQKVSFPTATVVRLDDFQSILAAFSTTTKS</sequence>
<evidence type="ECO:0000259" key="1">
    <source>
        <dbReference type="Pfam" id="PF13470"/>
    </source>
</evidence>
<protein>
    <recommendedName>
        <fullName evidence="1">PIN domain-containing protein</fullName>
    </recommendedName>
</protein>
<dbReference type="STRING" id="1178516.AWR27_16865"/>
<reference evidence="2 3" key="1">
    <citation type="submission" date="2016-01" db="EMBL/GenBank/DDBJ databases">
        <authorList>
            <person name="Oliw E.H."/>
        </authorList>
    </citation>
    <scope>NUCLEOTIDE SEQUENCE [LARGE SCALE GENOMIC DNA]</scope>
    <source>
        <strain evidence="2 3">DY10</strain>
    </source>
</reference>
<dbReference type="KEGG" id="smon:AWR27_16865"/>
<dbReference type="InterPro" id="IPR002850">
    <property type="entry name" value="PIN_toxin-like"/>
</dbReference>
<dbReference type="InterPro" id="IPR002716">
    <property type="entry name" value="PIN_dom"/>
</dbReference>
<name>A0A1P9WZQ4_9BACT</name>
<evidence type="ECO:0000313" key="2">
    <source>
        <dbReference type="EMBL" id="AQG80843.1"/>
    </source>
</evidence>
<dbReference type="PANTHER" id="PTHR34610:SF3">
    <property type="entry name" value="SSL7007 PROTEIN"/>
    <property type="match status" value="1"/>
</dbReference>
<dbReference type="PANTHER" id="PTHR34610">
    <property type="entry name" value="SSL7007 PROTEIN"/>
    <property type="match status" value="1"/>
</dbReference>
<dbReference type="RefSeq" id="WP_077132279.1">
    <property type="nucleotide sequence ID" value="NZ_CP014263.1"/>
</dbReference>